<dbReference type="PROSITE" id="PS50222">
    <property type="entry name" value="EF_HAND_2"/>
    <property type="match status" value="2"/>
</dbReference>
<evidence type="ECO:0000313" key="5">
    <source>
        <dbReference type="Proteomes" id="UP001139971"/>
    </source>
</evidence>
<reference evidence="4" key="1">
    <citation type="submission" date="2023-02" db="EMBL/GenBank/DDBJ databases">
        <title>Tahibacter soli sp. nov. isolated from soil.</title>
        <authorList>
            <person name="Baek J.H."/>
            <person name="Lee J.K."/>
            <person name="Choi D.G."/>
            <person name="Jeon C.O."/>
        </authorList>
    </citation>
    <scope>NUCLEOTIDE SEQUENCE</scope>
    <source>
        <strain evidence="4">BL</strain>
    </source>
</reference>
<dbReference type="GO" id="GO:0005509">
    <property type="term" value="F:calcium ion binding"/>
    <property type="evidence" value="ECO:0007669"/>
    <property type="project" value="InterPro"/>
</dbReference>
<name>A0A9X3YIQ4_9GAMM</name>
<feature type="signal peptide" evidence="2">
    <location>
        <begin position="1"/>
        <end position="26"/>
    </location>
</feature>
<evidence type="ECO:0000313" key="4">
    <source>
        <dbReference type="EMBL" id="MDC8011821.1"/>
    </source>
</evidence>
<gene>
    <name evidence="4" type="ORF">OD750_004595</name>
</gene>
<feature type="compositionally biased region" description="Basic and acidic residues" evidence="1">
    <location>
        <begin position="138"/>
        <end position="147"/>
    </location>
</feature>
<proteinExistence type="predicted"/>
<accession>A0A9X3YIQ4</accession>
<sequence>MNLQRYLRAIAWIAAVFLFAPGNAAAQCEANAWGYCADCTSGTPCCGYGPCNVFCGNCDGGCRRPPSGGNGDPSCGTLTGNALTEALRATSAAPPAQSEAEAWRAKFDTIDKNHNGTVSLAETQAWAKTAKKGMTQKQVREGFKKADTNGNGKIEPGEVDRSLADAPKATAQR</sequence>
<keyword evidence="2" id="KW-0732">Signal</keyword>
<feature type="domain" description="EF-hand" evidence="3">
    <location>
        <begin position="134"/>
        <end position="169"/>
    </location>
</feature>
<dbReference type="EMBL" id="JAOVZO020000003">
    <property type="protein sequence ID" value="MDC8011821.1"/>
    <property type="molecule type" value="Genomic_DNA"/>
</dbReference>
<evidence type="ECO:0000256" key="1">
    <source>
        <dbReference type="SAM" id="MobiDB-lite"/>
    </source>
</evidence>
<feature type="domain" description="EF-hand" evidence="3">
    <location>
        <begin position="98"/>
        <end position="133"/>
    </location>
</feature>
<feature type="region of interest" description="Disordered" evidence="1">
    <location>
        <begin position="131"/>
        <end position="173"/>
    </location>
</feature>
<dbReference type="RefSeq" id="WP_263545119.1">
    <property type="nucleotide sequence ID" value="NZ_JAOVZO020000003.1"/>
</dbReference>
<comment type="caution">
    <text evidence="4">The sequence shown here is derived from an EMBL/GenBank/DDBJ whole genome shotgun (WGS) entry which is preliminary data.</text>
</comment>
<dbReference type="InterPro" id="IPR011992">
    <property type="entry name" value="EF-hand-dom_pair"/>
</dbReference>
<dbReference type="SMART" id="SM00054">
    <property type="entry name" value="EFh"/>
    <property type="match status" value="2"/>
</dbReference>
<keyword evidence="5" id="KW-1185">Reference proteome</keyword>
<evidence type="ECO:0000259" key="3">
    <source>
        <dbReference type="PROSITE" id="PS50222"/>
    </source>
</evidence>
<organism evidence="4 5">
    <name type="scientific">Tahibacter soli</name>
    <dbReference type="NCBI Taxonomy" id="2983605"/>
    <lineage>
        <taxon>Bacteria</taxon>
        <taxon>Pseudomonadati</taxon>
        <taxon>Pseudomonadota</taxon>
        <taxon>Gammaproteobacteria</taxon>
        <taxon>Lysobacterales</taxon>
        <taxon>Rhodanobacteraceae</taxon>
        <taxon>Tahibacter</taxon>
    </lineage>
</organism>
<dbReference type="PROSITE" id="PS00018">
    <property type="entry name" value="EF_HAND_1"/>
    <property type="match status" value="1"/>
</dbReference>
<dbReference type="Gene3D" id="1.10.238.10">
    <property type="entry name" value="EF-hand"/>
    <property type="match status" value="1"/>
</dbReference>
<dbReference type="InterPro" id="IPR002048">
    <property type="entry name" value="EF_hand_dom"/>
</dbReference>
<protein>
    <submittedName>
        <fullName evidence="4">EF-hand domain-containing protein</fullName>
    </submittedName>
</protein>
<dbReference type="Proteomes" id="UP001139971">
    <property type="component" value="Unassembled WGS sequence"/>
</dbReference>
<dbReference type="AlphaFoldDB" id="A0A9X3YIQ4"/>
<evidence type="ECO:0000256" key="2">
    <source>
        <dbReference type="SAM" id="SignalP"/>
    </source>
</evidence>
<dbReference type="CDD" id="cd00051">
    <property type="entry name" value="EFh"/>
    <property type="match status" value="1"/>
</dbReference>
<feature type="chain" id="PRO_5040981990" evidence="2">
    <location>
        <begin position="27"/>
        <end position="173"/>
    </location>
</feature>
<dbReference type="InterPro" id="IPR018247">
    <property type="entry name" value="EF_Hand_1_Ca_BS"/>
</dbReference>
<dbReference type="Pfam" id="PF13499">
    <property type="entry name" value="EF-hand_7"/>
    <property type="match status" value="1"/>
</dbReference>
<dbReference type="SUPFAM" id="SSF47473">
    <property type="entry name" value="EF-hand"/>
    <property type="match status" value="1"/>
</dbReference>